<protein>
    <recommendedName>
        <fullName evidence="1">MATH domain-containing protein</fullName>
    </recommendedName>
</protein>
<proteinExistence type="predicted"/>
<dbReference type="Gene3D" id="2.60.210.10">
    <property type="entry name" value="Apoptosis, Tumor Necrosis Factor Receptor Associated Protein 2, Chain A"/>
    <property type="match status" value="2"/>
</dbReference>
<dbReference type="CDD" id="cd00121">
    <property type="entry name" value="MATH"/>
    <property type="match status" value="2"/>
</dbReference>
<dbReference type="InterPro" id="IPR002083">
    <property type="entry name" value="MATH/TRAF_dom"/>
</dbReference>
<dbReference type="EMBL" id="JBJKBG010000002">
    <property type="protein sequence ID" value="KAL3750472.1"/>
    <property type="molecule type" value="Genomic_DNA"/>
</dbReference>
<keyword evidence="3" id="KW-1185">Reference proteome</keyword>
<evidence type="ECO:0000259" key="1">
    <source>
        <dbReference type="PROSITE" id="PS50144"/>
    </source>
</evidence>
<dbReference type="Pfam" id="PF22486">
    <property type="entry name" value="MATH_2"/>
    <property type="match status" value="2"/>
</dbReference>
<dbReference type="PROSITE" id="PS50144">
    <property type="entry name" value="MATH"/>
    <property type="match status" value="2"/>
</dbReference>
<evidence type="ECO:0000313" key="3">
    <source>
        <dbReference type="Proteomes" id="UP001634007"/>
    </source>
</evidence>
<feature type="domain" description="MATH" evidence="1">
    <location>
        <begin position="19"/>
        <end position="154"/>
    </location>
</feature>
<organism evidence="2 3">
    <name type="scientific">Eucalyptus globulus</name>
    <name type="common">Tasmanian blue gum</name>
    <dbReference type="NCBI Taxonomy" id="34317"/>
    <lineage>
        <taxon>Eukaryota</taxon>
        <taxon>Viridiplantae</taxon>
        <taxon>Streptophyta</taxon>
        <taxon>Embryophyta</taxon>
        <taxon>Tracheophyta</taxon>
        <taxon>Spermatophyta</taxon>
        <taxon>Magnoliopsida</taxon>
        <taxon>eudicotyledons</taxon>
        <taxon>Gunneridae</taxon>
        <taxon>Pentapetalae</taxon>
        <taxon>rosids</taxon>
        <taxon>malvids</taxon>
        <taxon>Myrtales</taxon>
        <taxon>Myrtaceae</taxon>
        <taxon>Myrtoideae</taxon>
        <taxon>Eucalypteae</taxon>
        <taxon>Eucalyptus</taxon>
    </lineage>
</organism>
<gene>
    <name evidence="2" type="ORF">ACJRO7_011472</name>
</gene>
<dbReference type="AlphaFoldDB" id="A0ABD3LKR9"/>
<evidence type="ECO:0000313" key="2">
    <source>
        <dbReference type="EMBL" id="KAL3750472.1"/>
    </source>
</evidence>
<dbReference type="PANTHER" id="PTHR46162:SF2">
    <property type="entry name" value="ANKYRIN REPEAT-CONTAINING PROTEIN-RELATED"/>
    <property type="match status" value="1"/>
</dbReference>
<dbReference type="SMART" id="SM00061">
    <property type="entry name" value="MATH"/>
    <property type="match status" value="2"/>
</dbReference>
<accession>A0ABD3LKR9</accession>
<reference evidence="2 3" key="1">
    <citation type="submission" date="2024-11" db="EMBL/GenBank/DDBJ databases">
        <title>Chromosome-level genome assembly of Eucalyptus globulus Labill. provides insights into its genome evolution.</title>
        <authorList>
            <person name="Li X."/>
        </authorList>
    </citation>
    <scope>NUCLEOTIDE SEQUENCE [LARGE SCALE GENOMIC DNA]</scope>
    <source>
        <strain evidence="2">CL2024</strain>
        <tissue evidence="2">Fresh tender leaves</tissue>
    </source>
</reference>
<name>A0ABD3LKR9_EUCGL</name>
<dbReference type="SUPFAM" id="SSF49599">
    <property type="entry name" value="TRAF domain-like"/>
    <property type="match status" value="2"/>
</dbReference>
<comment type="caution">
    <text evidence="2">The sequence shown here is derived from an EMBL/GenBank/DDBJ whole genome shotgun (WGS) entry which is preliminary data.</text>
</comment>
<dbReference type="Proteomes" id="UP001634007">
    <property type="component" value="Unassembled WGS sequence"/>
</dbReference>
<dbReference type="PANTHER" id="PTHR46162">
    <property type="entry name" value="TRAF-LIKE FAMILY PROTEIN"/>
    <property type="match status" value="1"/>
</dbReference>
<sequence>MADPALDDKQEKMMSDAPPAHYVVKIQSYSLLSKNSVDKYESGVFQAGGCKWRLVLHPNGNKSKNVKEHVSLYLSMAETSSLASGWEVHALVRFFLLDQNKDSYSIIQDAMKKEWRFHRMKLEHGFDQFLPMKTFSDAQNGYLVDDTCVFGAEVFVMKEKSTGKGENLLMVNDAISQKHTWKVDNFSKLDKEFSESKVFIAGNQKWKIRLYPGGKGSGLGAFVSLYLVLADSDTLPPGTKVFADFSLRILDQLQGRHFSGKANHWFSTSSQESGWARFLSHATFYYPNMGTLVKDICMVDAEVTVLGVVNAL</sequence>
<feature type="domain" description="MATH" evidence="1">
    <location>
        <begin position="176"/>
        <end position="303"/>
    </location>
</feature>
<dbReference type="InterPro" id="IPR008974">
    <property type="entry name" value="TRAF-like"/>
</dbReference>